<feature type="non-terminal residue" evidence="1">
    <location>
        <position position="85"/>
    </location>
</feature>
<proteinExistence type="predicted"/>
<dbReference type="EMBL" id="SMGQ01000002">
    <property type="protein sequence ID" value="TCK99709.1"/>
    <property type="molecule type" value="Genomic_DNA"/>
</dbReference>
<protein>
    <submittedName>
        <fullName evidence="1">Uncharacterized protein</fullName>
    </submittedName>
</protein>
<evidence type="ECO:0000313" key="2">
    <source>
        <dbReference type="Proteomes" id="UP000294545"/>
    </source>
</evidence>
<accession>A0A4R1N0U5</accession>
<name>A0A4R1N0U5_9FIRM</name>
<gene>
    <name evidence="1" type="ORF">EDC19_0067</name>
</gene>
<dbReference type="RefSeq" id="WP_132278825.1">
    <property type="nucleotide sequence ID" value="NZ_SMGQ01000002.1"/>
</dbReference>
<reference evidence="1 2" key="1">
    <citation type="submission" date="2019-03" db="EMBL/GenBank/DDBJ databases">
        <title>Genomic Encyclopedia of Type Strains, Phase IV (KMG-IV): sequencing the most valuable type-strain genomes for metagenomic binning, comparative biology and taxonomic classification.</title>
        <authorList>
            <person name="Goeker M."/>
        </authorList>
    </citation>
    <scope>NUCLEOTIDE SEQUENCE [LARGE SCALE GENOMIC DNA]</scope>
    <source>
        <strain evidence="1 2">DSM 24176</strain>
    </source>
</reference>
<comment type="caution">
    <text evidence="1">The sequence shown here is derived from an EMBL/GenBank/DDBJ whole genome shotgun (WGS) entry which is preliminary data.</text>
</comment>
<organism evidence="1 2">
    <name type="scientific">Natranaerovirga hydrolytica</name>
    <dbReference type="NCBI Taxonomy" id="680378"/>
    <lineage>
        <taxon>Bacteria</taxon>
        <taxon>Bacillati</taxon>
        <taxon>Bacillota</taxon>
        <taxon>Clostridia</taxon>
        <taxon>Lachnospirales</taxon>
        <taxon>Natranaerovirgaceae</taxon>
        <taxon>Natranaerovirga</taxon>
    </lineage>
</organism>
<dbReference type="Proteomes" id="UP000294545">
    <property type="component" value="Unassembled WGS sequence"/>
</dbReference>
<dbReference type="AlphaFoldDB" id="A0A4R1N0U5"/>
<evidence type="ECO:0000313" key="1">
    <source>
        <dbReference type="EMBL" id="TCK99709.1"/>
    </source>
</evidence>
<sequence length="85" mass="9681">MKKLIISSIIVTLVLSTTIFGESNLTNNPLEKHTKPLNLTTSVDEAKEEYKNILVNNESQITETMYDGLFAESYERDGHYYSGYD</sequence>
<keyword evidence="2" id="KW-1185">Reference proteome</keyword>